<evidence type="ECO:0000313" key="2">
    <source>
        <dbReference type="EMBL" id="MBP2352257.1"/>
    </source>
</evidence>
<evidence type="ECO:0000259" key="1">
    <source>
        <dbReference type="Pfam" id="PF13338"/>
    </source>
</evidence>
<dbReference type="EMBL" id="JAGINT010000001">
    <property type="protein sequence ID" value="MBP2352257.1"/>
    <property type="molecule type" value="Genomic_DNA"/>
</dbReference>
<dbReference type="Pfam" id="PF13338">
    <property type="entry name" value="AbiEi_4"/>
    <property type="match status" value="1"/>
</dbReference>
<evidence type="ECO:0000313" key="3">
    <source>
        <dbReference type="Proteomes" id="UP000755585"/>
    </source>
</evidence>
<keyword evidence="3" id="KW-1185">Reference proteome</keyword>
<proteinExistence type="predicted"/>
<organism evidence="2 3">
    <name type="scientific">Kribbella aluminosa</name>
    <dbReference type="NCBI Taxonomy" id="416017"/>
    <lineage>
        <taxon>Bacteria</taxon>
        <taxon>Bacillati</taxon>
        <taxon>Actinomycetota</taxon>
        <taxon>Actinomycetes</taxon>
        <taxon>Propionibacteriales</taxon>
        <taxon>Kribbellaceae</taxon>
        <taxon>Kribbella</taxon>
    </lineage>
</organism>
<accession>A0ABS4UKS7</accession>
<protein>
    <submittedName>
        <fullName evidence="2">Transcriptional regulator of viral defense system</fullName>
    </submittedName>
</protein>
<comment type="caution">
    <text evidence="2">The sequence shown here is derived from an EMBL/GenBank/DDBJ whole genome shotgun (WGS) entry which is preliminary data.</text>
</comment>
<feature type="domain" description="AbiEi antitoxin N-terminal" evidence="1">
    <location>
        <begin position="9"/>
        <end position="49"/>
    </location>
</feature>
<dbReference type="InterPro" id="IPR025159">
    <property type="entry name" value="AbiEi_N"/>
</dbReference>
<name>A0ABS4UKS7_9ACTN</name>
<reference evidence="2 3" key="1">
    <citation type="submission" date="2021-03" db="EMBL/GenBank/DDBJ databases">
        <title>Sequencing the genomes of 1000 actinobacteria strains.</title>
        <authorList>
            <person name="Klenk H.-P."/>
        </authorList>
    </citation>
    <scope>NUCLEOTIDE SEQUENCE [LARGE SCALE GENOMIC DNA]</scope>
    <source>
        <strain evidence="2 3">DSM 18824</strain>
    </source>
</reference>
<gene>
    <name evidence="2" type="ORF">JOF29_003340</name>
</gene>
<sequence>MNSNLEVVAARQGGVFSRRQALLSGYTPRQIRLRIGDGRWVRIRHGQYAERLDLAALEPWVAARQEHLRRIHAVVNSRRHRAVAVSHQSALALHGLPLWGLDLSRVHITRRGEPASGAVAGVQYHAGGLVDADLARVGGLVTTTVARAVFETACTTSFEASVVSFDAALRDHPMSADDVRRLLDATEYWPGSATARAALNFGDPGSESVGESRLRVLIADHGLPAPMLQVEFYDARGFIARVDFFFAEFNTVLEFDGRIKYVGASGEVLIAEKLREDRLRARGLQVVRADWSDLDTPARLLSDLHGAFARSRNAA</sequence>
<dbReference type="Proteomes" id="UP000755585">
    <property type="component" value="Unassembled WGS sequence"/>
</dbReference>
<dbReference type="RefSeq" id="WP_209695036.1">
    <property type="nucleotide sequence ID" value="NZ_BAAAVU010000009.1"/>
</dbReference>